<evidence type="ECO:0000313" key="2">
    <source>
        <dbReference type="EMBL" id="OUZ99682.1"/>
    </source>
</evidence>
<dbReference type="Gene3D" id="1.20.1280.50">
    <property type="match status" value="1"/>
</dbReference>
<evidence type="ECO:0000259" key="1">
    <source>
        <dbReference type="Pfam" id="PF08268"/>
    </source>
</evidence>
<dbReference type="SUPFAM" id="SSF81383">
    <property type="entry name" value="F-box domain"/>
    <property type="match status" value="1"/>
</dbReference>
<dbReference type="Proteomes" id="UP000195402">
    <property type="component" value="Unassembled WGS sequence"/>
</dbReference>
<name>A0A200PNA2_MACCD</name>
<proteinExistence type="predicted"/>
<reference evidence="2 3" key="1">
    <citation type="journal article" date="2017" name="Mol. Plant">
        <title>The Genome of Medicinal Plant Macleaya cordata Provides New Insights into Benzylisoquinoline Alkaloids Metabolism.</title>
        <authorList>
            <person name="Liu X."/>
            <person name="Liu Y."/>
            <person name="Huang P."/>
            <person name="Ma Y."/>
            <person name="Qing Z."/>
            <person name="Tang Q."/>
            <person name="Cao H."/>
            <person name="Cheng P."/>
            <person name="Zheng Y."/>
            <person name="Yuan Z."/>
            <person name="Zhou Y."/>
            <person name="Liu J."/>
            <person name="Tang Z."/>
            <person name="Zhuo Y."/>
            <person name="Zhang Y."/>
            <person name="Yu L."/>
            <person name="Huang J."/>
            <person name="Yang P."/>
            <person name="Peng Q."/>
            <person name="Zhang J."/>
            <person name="Jiang W."/>
            <person name="Zhang Z."/>
            <person name="Lin K."/>
            <person name="Ro D.K."/>
            <person name="Chen X."/>
            <person name="Xiong X."/>
            <person name="Shang Y."/>
            <person name="Huang S."/>
            <person name="Zeng J."/>
        </authorList>
    </citation>
    <scope>NUCLEOTIDE SEQUENCE [LARGE SCALE GENOMIC DNA]</scope>
    <source>
        <strain evidence="3">cv. BLH2017</strain>
        <tissue evidence="2">Root</tissue>
    </source>
</reference>
<dbReference type="InterPro" id="IPR036047">
    <property type="entry name" value="F-box-like_dom_sf"/>
</dbReference>
<dbReference type="InterPro" id="IPR055290">
    <property type="entry name" value="At3g26010-like"/>
</dbReference>
<gene>
    <name evidence="2" type="ORF">BVC80_9063g45</name>
</gene>
<dbReference type="PANTHER" id="PTHR35546:SF16">
    <property type="entry name" value="F-BOX ASSOCIATED UBIQUITINATION EFFECTOR FAMILY PROTEIN-RELATED"/>
    <property type="match status" value="1"/>
</dbReference>
<dbReference type="PANTHER" id="PTHR35546">
    <property type="entry name" value="F-BOX PROTEIN INTERACTION DOMAIN PROTEIN-RELATED"/>
    <property type="match status" value="1"/>
</dbReference>
<protein>
    <submittedName>
        <fullName evidence="2">F-box associated domain</fullName>
    </submittedName>
</protein>
<sequence>MGFMMMMKKGIEEEEQEQNIQENIVDLSSDSVYEILTRVSLDTLFRRCRWVCKDWQRLVYDTKFKIIHAQRTQTISGYFIQSSERCRNRVSFVSIIDHSPKIPSPSLDFLPRNTKIEASSLYGLICCVNNTENIRIPTYYICKPATREWRKIPNPRTGFFTEKMAILVIQSHPTLHYKILRFSKPKTALGYHCEIFDSNNWAWKRLEDIKLPPNVILKPGCGIFANGGFHWLTDDDHVFVFYVDQENWTTIELPQERLGFCKKLVQCEGKIGVFYTTDEWLELWVLEDHCRNQFWKKKYKVDLRSLHRDTNYSSLLDMYSSDTLLMTSYDEIIWYNCNNNVYAAGKLQEVPSVSQVYAFQSDLAPCSFR</sequence>
<dbReference type="STRING" id="56857.A0A200PNA2"/>
<evidence type="ECO:0000313" key="3">
    <source>
        <dbReference type="Proteomes" id="UP000195402"/>
    </source>
</evidence>
<dbReference type="AlphaFoldDB" id="A0A200PNA2"/>
<dbReference type="Pfam" id="PF08268">
    <property type="entry name" value="FBA_3"/>
    <property type="match status" value="1"/>
</dbReference>
<keyword evidence="3" id="KW-1185">Reference proteome</keyword>
<comment type="caution">
    <text evidence="2">The sequence shown here is derived from an EMBL/GenBank/DDBJ whole genome shotgun (WGS) entry which is preliminary data.</text>
</comment>
<dbReference type="OMA" id="GLVCCVD"/>
<dbReference type="InterPro" id="IPR013187">
    <property type="entry name" value="F-box-assoc_dom_typ3"/>
</dbReference>
<organism evidence="2 3">
    <name type="scientific">Macleaya cordata</name>
    <name type="common">Five-seeded plume-poppy</name>
    <name type="synonym">Bocconia cordata</name>
    <dbReference type="NCBI Taxonomy" id="56857"/>
    <lineage>
        <taxon>Eukaryota</taxon>
        <taxon>Viridiplantae</taxon>
        <taxon>Streptophyta</taxon>
        <taxon>Embryophyta</taxon>
        <taxon>Tracheophyta</taxon>
        <taxon>Spermatophyta</taxon>
        <taxon>Magnoliopsida</taxon>
        <taxon>Ranunculales</taxon>
        <taxon>Papaveraceae</taxon>
        <taxon>Papaveroideae</taxon>
        <taxon>Macleaya</taxon>
    </lineage>
</organism>
<feature type="domain" description="F-box associated beta-propeller type 3" evidence="1">
    <location>
        <begin position="111"/>
        <end position="342"/>
    </location>
</feature>
<dbReference type="OrthoDB" id="1845982at2759"/>
<dbReference type="InParanoid" id="A0A200PNA2"/>
<dbReference type="EMBL" id="MVGT01004391">
    <property type="protein sequence ID" value="OUZ99682.1"/>
    <property type="molecule type" value="Genomic_DNA"/>
</dbReference>
<accession>A0A200PNA2</accession>